<evidence type="ECO:0000256" key="1">
    <source>
        <dbReference type="SAM" id="SignalP"/>
    </source>
</evidence>
<keyword evidence="3" id="KW-1185">Reference proteome</keyword>
<sequence>MPRITPVIAIAVLGLLAATVATVALAQTKKGPAMTTAAPDVSAAVIRQHLPAGYREAGRRAAAVDGEHAELVRYERADGRNAFAGGEHFSTIVAADGRLKGFARMDLDLMGGDLPSREEAREIAMAFLRQAAPDLLPGLQLSWIEPHDEPLRVTRDGRAENLTLTGMKVKMRNTVDGRWFWVIVGPDRKAMVFERDIVWITLPGHRQTEKWLHDGWLVEQGHAAKPAAT</sequence>
<proteinExistence type="predicted"/>
<evidence type="ECO:0000313" key="3">
    <source>
        <dbReference type="Proteomes" id="UP001429580"/>
    </source>
</evidence>
<evidence type="ECO:0008006" key="4">
    <source>
        <dbReference type="Google" id="ProtNLM"/>
    </source>
</evidence>
<dbReference type="RefSeq" id="WP_166955182.1">
    <property type="nucleotide sequence ID" value="NZ_JAASQI010000009.1"/>
</dbReference>
<organism evidence="2 3">
    <name type="scientific">Pseudochelatococcus lubricantis</name>
    <dbReference type="NCBI Taxonomy" id="1538102"/>
    <lineage>
        <taxon>Bacteria</taxon>
        <taxon>Pseudomonadati</taxon>
        <taxon>Pseudomonadota</taxon>
        <taxon>Alphaproteobacteria</taxon>
        <taxon>Hyphomicrobiales</taxon>
        <taxon>Chelatococcaceae</taxon>
        <taxon>Pseudochelatococcus</taxon>
    </lineage>
</organism>
<dbReference type="Proteomes" id="UP001429580">
    <property type="component" value="Unassembled WGS sequence"/>
</dbReference>
<accession>A0ABX0V5P8</accession>
<reference evidence="2 3" key="1">
    <citation type="submission" date="2020-03" db="EMBL/GenBank/DDBJ databases">
        <title>Genomic Encyclopedia of Type Strains, Phase IV (KMG-IV): sequencing the most valuable type-strain genomes for metagenomic binning, comparative biology and taxonomic classification.</title>
        <authorList>
            <person name="Goeker M."/>
        </authorList>
    </citation>
    <scope>NUCLEOTIDE SEQUENCE [LARGE SCALE GENOMIC DNA]</scope>
    <source>
        <strain evidence="2 3">DSM 103870</strain>
    </source>
</reference>
<keyword evidence="1" id="KW-0732">Signal</keyword>
<comment type="caution">
    <text evidence="2">The sequence shown here is derived from an EMBL/GenBank/DDBJ whole genome shotgun (WGS) entry which is preliminary data.</text>
</comment>
<feature type="signal peptide" evidence="1">
    <location>
        <begin position="1"/>
        <end position="26"/>
    </location>
</feature>
<evidence type="ECO:0000313" key="2">
    <source>
        <dbReference type="EMBL" id="NIJ59640.1"/>
    </source>
</evidence>
<protein>
    <recommendedName>
        <fullName evidence="4">DUF2092 domain-containing protein</fullName>
    </recommendedName>
</protein>
<name>A0ABX0V5P8_9HYPH</name>
<feature type="chain" id="PRO_5046206939" description="DUF2092 domain-containing protein" evidence="1">
    <location>
        <begin position="27"/>
        <end position="229"/>
    </location>
</feature>
<gene>
    <name evidence="2" type="ORF">FHS82_003498</name>
</gene>
<dbReference type="EMBL" id="JAASQI010000009">
    <property type="protein sequence ID" value="NIJ59640.1"/>
    <property type="molecule type" value="Genomic_DNA"/>
</dbReference>